<sequence>MVVLQLEIPLETVKYTLGLAKKAGKTTILYPAPAKVMSEDILENVDIFLMNMNYTKC</sequence>
<accession>A0A9X8WMX0</accession>
<dbReference type="InterPro" id="IPR029056">
    <property type="entry name" value="Ribokinase-like"/>
</dbReference>
<dbReference type="SUPFAM" id="SSF53613">
    <property type="entry name" value="Ribokinase-like"/>
    <property type="match status" value="1"/>
</dbReference>
<name>A0A9X8WMX0_9BACI</name>
<dbReference type="Gene3D" id="3.40.1190.20">
    <property type="match status" value="1"/>
</dbReference>
<dbReference type="AlphaFoldDB" id="A0A9X8WMX0"/>
<gene>
    <name evidence="1" type="ORF">SAMN05878482_109117</name>
</gene>
<evidence type="ECO:0000313" key="2">
    <source>
        <dbReference type="Proteomes" id="UP000185829"/>
    </source>
</evidence>
<protein>
    <submittedName>
        <fullName evidence="1">Uncharacterized protein</fullName>
    </submittedName>
</protein>
<dbReference type="EMBL" id="FTMX01000009">
    <property type="protein sequence ID" value="SIS02244.1"/>
    <property type="molecule type" value="Genomic_DNA"/>
</dbReference>
<proteinExistence type="predicted"/>
<evidence type="ECO:0000313" key="1">
    <source>
        <dbReference type="EMBL" id="SIS02244.1"/>
    </source>
</evidence>
<reference evidence="1 2" key="1">
    <citation type="submission" date="2017-01" db="EMBL/GenBank/DDBJ databases">
        <authorList>
            <person name="Varghese N."/>
            <person name="Submissions S."/>
        </authorList>
    </citation>
    <scope>NUCLEOTIDE SEQUENCE [LARGE SCALE GENOMIC DNA]</scope>
    <source>
        <strain evidence="1 2">RUG2-6</strain>
    </source>
</reference>
<dbReference type="Proteomes" id="UP000185829">
    <property type="component" value="Unassembled WGS sequence"/>
</dbReference>
<comment type="caution">
    <text evidence="1">The sequence shown here is derived from an EMBL/GenBank/DDBJ whole genome shotgun (WGS) entry which is preliminary data.</text>
</comment>
<organism evidence="1 2">
    <name type="scientific">Peribacillus simplex</name>
    <dbReference type="NCBI Taxonomy" id="1478"/>
    <lineage>
        <taxon>Bacteria</taxon>
        <taxon>Bacillati</taxon>
        <taxon>Bacillota</taxon>
        <taxon>Bacilli</taxon>
        <taxon>Bacillales</taxon>
        <taxon>Bacillaceae</taxon>
        <taxon>Peribacillus</taxon>
    </lineage>
</organism>